<dbReference type="InterPro" id="IPR052893">
    <property type="entry name" value="TCS_response_regulator"/>
</dbReference>
<proteinExistence type="predicted"/>
<feature type="domain" description="Response regulatory" evidence="2">
    <location>
        <begin position="13"/>
        <end position="137"/>
    </location>
</feature>
<evidence type="ECO:0000256" key="1">
    <source>
        <dbReference type="PROSITE-ProRule" id="PRU00169"/>
    </source>
</evidence>
<dbReference type="PANTHER" id="PTHR44520">
    <property type="entry name" value="RESPONSE REGULATOR RCP1-RELATED"/>
    <property type="match status" value="1"/>
</dbReference>
<dbReference type="Proteomes" id="UP001225605">
    <property type="component" value="Unassembled WGS sequence"/>
</dbReference>
<evidence type="ECO:0000313" key="4">
    <source>
        <dbReference type="Proteomes" id="UP001225605"/>
    </source>
</evidence>
<dbReference type="EMBL" id="NSDM01000018">
    <property type="protein sequence ID" value="MDQ2588426.1"/>
    <property type="molecule type" value="Genomic_DNA"/>
</dbReference>
<keyword evidence="1" id="KW-0597">Phosphoprotein</keyword>
<protein>
    <submittedName>
        <fullName evidence="3">Two-component system response regulator</fullName>
    </submittedName>
</protein>
<comment type="caution">
    <text evidence="3">The sequence shown here is derived from an EMBL/GenBank/DDBJ whole genome shotgun (WGS) entry which is preliminary data.</text>
</comment>
<sequence length="148" mass="15682">MGSSGFTHEAVLDVLLVEDDPADALMIAEALVDSPVRLHTARDGDEALAFLLRTDGHDDDAPKPGLVLLDLNLPRLDGREVLARIKADEALRSIPVVVLTSSQAEADVAASYNAHANAYIAKPLDAENFAAVIRQVAAFFGTVARLPG</sequence>
<dbReference type="PANTHER" id="PTHR44520:SF2">
    <property type="entry name" value="RESPONSE REGULATOR RCP1"/>
    <property type="match status" value="1"/>
</dbReference>
<dbReference type="Pfam" id="PF00072">
    <property type="entry name" value="Response_reg"/>
    <property type="match status" value="1"/>
</dbReference>
<dbReference type="PROSITE" id="PS50110">
    <property type="entry name" value="RESPONSE_REGULATORY"/>
    <property type="match status" value="1"/>
</dbReference>
<dbReference type="InterPro" id="IPR011006">
    <property type="entry name" value="CheY-like_superfamily"/>
</dbReference>
<dbReference type="CDD" id="cd17557">
    <property type="entry name" value="REC_Rcp-like"/>
    <property type="match status" value="1"/>
</dbReference>
<organism evidence="3 4">
    <name type="scientific">Saccharothrix yanglingensis</name>
    <dbReference type="NCBI Taxonomy" id="659496"/>
    <lineage>
        <taxon>Bacteria</taxon>
        <taxon>Bacillati</taxon>
        <taxon>Actinomycetota</taxon>
        <taxon>Actinomycetes</taxon>
        <taxon>Pseudonocardiales</taxon>
        <taxon>Pseudonocardiaceae</taxon>
        <taxon>Saccharothrix</taxon>
    </lineage>
</organism>
<dbReference type="SMART" id="SM00448">
    <property type="entry name" value="REC"/>
    <property type="match status" value="1"/>
</dbReference>
<gene>
    <name evidence="3" type="ORF">CKY47_31625</name>
</gene>
<keyword evidence="4" id="KW-1185">Reference proteome</keyword>
<evidence type="ECO:0000259" key="2">
    <source>
        <dbReference type="PROSITE" id="PS50110"/>
    </source>
</evidence>
<name>A0ABU0X8X1_9PSEU</name>
<dbReference type="Gene3D" id="3.40.50.2300">
    <property type="match status" value="1"/>
</dbReference>
<dbReference type="RefSeq" id="WP_306750090.1">
    <property type="nucleotide sequence ID" value="NZ_NSDM01000018.1"/>
</dbReference>
<evidence type="ECO:0000313" key="3">
    <source>
        <dbReference type="EMBL" id="MDQ2588426.1"/>
    </source>
</evidence>
<feature type="modified residue" description="4-aspartylphosphate" evidence="1">
    <location>
        <position position="70"/>
    </location>
</feature>
<dbReference type="InterPro" id="IPR001789">
    <property type="entry name" value="Sig_transdc_resp-reg_receiver"/>
</dbReference>
<dbReference type="SUPFAM" id="SSF52172">
    <property type="entry name" value="CheY-like"/>
    <property type="match status" value="1"/>
</dbReference>
<accession>A0ABU0X8X1</accession>
<reference evidence="3 4" key="1">
    <citation type="submission" date="2017-06" db="EMBL/GenBank/DDBJ databases">
        <title>Cultured bacterium strain Saccharothrix yanglingensis Hhs.015.</title>
        <authorList>
            <person name="Xia Y."/>
        </authorList>
    </citation>
    <scope>NUCLEOTIDE SEQUENCE [LARGE SCALE GENOMIC DNA]</scope>
    <source>
        <strain evidence="3 4">Hhs.015</strain>
    </source>
</reference>